<evidence type="ECO:0000313" key="1">
    <source>
        <dbReference type="EMBL" id="MPM63077.1"/>
    </source>
</evidence>
<reference evidence="1" key="1">
    <citation type="submission" date="2019-08" db="EMBL/GenBank/DDBJ databases">
        <authorList>
            <person name="Kucharzyk K."/>
            <person name="Murdoch R.W."/>
            <person name="Higgins S."/>
            <person name="Loffler F."/>
        </authorList>
    </citation>
    <scope>NUCLEOTIDE SEQUENCE</scope>
</reference>
<organism evidence="1">
    <name type="scientific">bioreactor metagenome</name>
    <dbReference type="NCBI Taxonomy" id="1076179"/>
    <lineage>
        <taxon>unclassified sequences</taxon>
        <taxon>metagenomes</taxon>
        <taxon>ecological metagenomes</taxon>
    </lineage>
</organism>
<sequence>MKPTSFKIITTMDRELNSLEIRLKSIKYETVRFTTYSVYEN</sequence>
<dbReference type="AlphaFoldDB" id="A0A645BCM6"/>
<comment type="caution">
    <text evidence="1">The sequence shown here is derived from an EMBL/GenBank/DDBJ whole genome shotgun (WGS) entry which is preliminary data.</text>
</comment>
<name>A0A645BCM6_9ZZZZ</name>
<proteinExistence type="predicted"/>
<dbReference type="EMBL" id="VSSQ01019203">
    <property type="protein sequence ID" value="MPM63077.1"/>
    <property type="molecule type" value="Genomic_DNA"/>
</dbReference>
<gene>
    <name evidence="1" type="ORF">SDC9_109957</name>
</gene>
<protein>
    <submittedName>
        <fullName evidence="1">Uncharacterized protein</fullName>
    </submittedName>
</protein>
<accession>A0A645BCM6</accession>